<feature type="transmembrane region" description="Helical" evidence="1">
    <location>
        <begin position="9"/>
        <end position="28"/>
    </location>
</feature>
<protein>
    <submittedName>
        <fullName evidence="2">Uncharacterized protein</fullName>
    </submittedName>
</protein>
<keyword evidence="1" id="KW-0472">Membrane</keyword>
<evidence type="ECO:0000256" key="1">
    <source>
        <dbReference type="SAM" id="Phobius"/>
    </source>
</evidence>
<keyword evidence="1" id="KW-1133">Transmembrane helix</keyword>
<name>A0ABY4PJ58_9LACO</name>
<dbReference type="EMBL" id="CP093362">
    <property type="protein sequence ID" value="UQS85673.1"/>
    <property type="molecule type" value="Genomic_DNA"/>
</dbReference>
<evidence type="ECO:0000313" key="3">
    <source>
        <dbReference type="Proteomes" id="UP000831859"/>
    </source>
</evidence>
<reference evidence="2 3" key="1">
    <citation type="journal article" date="2022" name="Int. J. Syst. Evol. Microbiol.">
        <title>Apilactobacillus apisilvae sp. nov., Nicolia spurrieriana gen. nov. sp. nov., Bombilactobacillus folatiphilus sp. nov. and Bombilactobacillus thymidiniphilus sp. nov., four new lactic acid bacterial isolates from stingless bees Tetragonula carbonaria and Austroplebeia australis.</title>
        <authorList>
            <person name="Oliphant S.A."/>
            <person name="Watson-Haigh N.S."/>
            <person name="Sumby K.M."/>
            <person name="Gardner J."/>
            <person name="Groom S."/>
            <person name="Jiranek V."/>
        </authorList>
    </citation>
    <scope>NUCLEOTIDE SEQUENCE [LARGE SCALE GENOMIC DNA]</scope>
    <source>
        <strain evidence="2 3">SG5_A10</strain>
    </source>
</reference>
<evidence type="ECO:0000313" key="2">
    <source>
        <dbReference type="EMBL" id="UQS85673.1"/>
    </source>
</evidence>
<proteinExistence type="predicted"/>
<sequence length="253" mass="29967">MIKKYFNNFITLIIVLLTFSFLFIALIMGNFFKDSSSGDWLQSFTTILSILIVQYFTIKYIGVQIRENKRVSIKVNEYSKKYEKIIDVGNDLLSLSTSIRNVQYYYFSFDLSTGEHFININNNQSIEIFSLKEKDIDVLEHLFDELQKTYDLCQKIKFSIEINDIIGSDIIIKVIDNISYNNEKILNNKRSIENHCYYLLKLIDENKNNEKIKKIKHEIKEYIKYGKYLNEIDTKMKDCMKSIQSVKNVNRNL</sequence>
<organism evidence="2 3">
    <name type="scientific">Apilactobacillus apisilvae</name>
    <dbReference type="NCBI Taxonomy" id="2923364"/>
    <lineage>
        <taxon>Bacteria</taxon>
        <taxon>Bacillati</taxon>
        <taxon>Bacillota</taxon>
        <taxon>Bacilli</taxon>
        <taxon>Lactobacillales</taxon>
        <taxon>Lactobacillaceae</taxon>
        <taxon>Apilactobacillus</taxon>
    </lineage>
</organism>
<keyword evidence="3" id="KW-1185">Reference proteome</keyword>
<keyword evidence="1" id="KW-0812">Transmembrane</keyword>
<dbReference type="RefSeq" id="WP_249511637.1">
    <property type="nucleotide sequence ID" value="NZ_CP093362.1"/>
</dbReference>
<dbReference type="Proteomes" id="UP000831859">
    <property type="component" value="Chromosome"/>
</dbReference>
<feature type="transmembrane region" description="Helical" evidence="1">
    <location>
        <begin position="40"/>
        <end position="61"/>
    </location>
</feature>
<accession>A0ABY4PJ58</accession>
<gene>
    <name evidence="2" type="ORF">MOO46_03745</name>
</gene>